<gene>
    <name evidence="4" type="ORF">MZV50_20020</name>
</gene>
<accession>A0ABY4ZPX7</accession>
<dbReference type="EMBL" id="CP096040">
    <property type="protein sequence ID" value="USQ94838.1"/>
    <property type="molecule type" value="Genomic_DNA"/>
</dbReference>
<dbReference type="InterPro" id="IPR036942">
    <property type="entry name" value="Beta-barrel_TonB_sf"/>
</dbReference>
<sequence length="860" mass="91721">MVLVSVLALLQVAAPVQETPVTNPPPPESEQTGLVDSLVVKGTRGKARGPAQPELTLDASEIQATGASTIEDLVALLAPEITTGEPDAPPPIYLANGRRISGFSEISGLPSQAIERMDVLPPATALAYGYRPNQRVVNFVLRKRFRSAAVELEENATTADGRTAERFDGDVFRLAGDERTTVGLDWRQESALFEAERDIYRVPSATAPYGLVGNLAAVTFGAEIDPALSALAGGPVTVAAAPAGAWDGPVSLARFAAGAGDPELSGIIANRSLLPSLGQGNFKAAITRDLARQVSVTLSLDLEDAKRTSFLGLPATSVRLPAGSPFSPFTGDVTVYRYLDAPWSQLREQDNSKGQLALAANGYIGDWRWAVNGAYDRSDSQTVTGRGVDSSAWKTAIAALDPAVNPFGPVPRALLKANARDVAKARSRGAKAELVLNGDVAEIPAGRVSSTVKLGGEQVSQTSDAVRNGAPLRTVYERRTLTMQGDIDVPLASRSHAVLPVLGELTASVNAGYNLETFKDRLALGAGLNWSPDRLVQVNVSFNEEQSAPNASQIVDPVVLTPSVTVFDFATGSSVTVARLEGGNTGLENDRRRTLRAGVNVKPIGRDGGPTRLTVNANWVRTHIDDPISNFPQITPALEAAFPERFTRGADGHLTAIDSRPLNFDAIDREELRGGFNLTRFIGRPKKGAPKGTKPDLKNAGQVQLSLNYVLRLRDETTLRHGLPPLDLLNGASTSRRGQPREELNFRLNAFRQGVGVNLNGAWRGASTIDAGPSNGALRFDDQTTVNLSAFYEVPRDVKAGPASSWLAGARLTLAADNLFYSRPVVRDAKGMTPQAYQPDYLDPLGRTVKLTLRKSLIAL</sequence>
<dbReference type="Proteomes" id="UP001057520">
    <property type="component" value="Chromosome"/>
</dbReference>
<reference evidence="4 5" key="1">
    <citation type="submission" date="2022-04" db="EMBL/GenBank/DDBJ databases">
        <title>Genome sequence of soybean root-associated Caulobacter segnis RL271.</title>
        <authorList>
            <person name="Longley R."/>
            <person name="Bonito G."/>
            <person name="Trigodet F."/>
            <person name="Crosson S."/>
            <person name="Fiebig A."/>
        </authorList>
    </citation>
    <scope>NUCLEOTIDE SEQUENCE [LARGE SCALE GENOMIC DNA]</scope>
    <source>
        <strain evidence="4 5">RL271</strain>
    </source>
</reference>
<evidence type="ECO:0000256" key="3">
    <source>
        <dbReference type="ARBA" id="ARBA00023237"/>
    </source>
</evidence>
<evidence type="ECO:0000256" key="1">
    <source>
        <dbReference type="ARBA" id="ARBA00004442"/>
    </source>
</evidence>
<evidence type="ECO:0000256" key="2">
    <source>
        <dbReference type="ARBA" id="ARBA00023136"/>
    </source>
</evidence>
<dbReference type="PANTHER" id="PTHR47234:SF1">
    <property type="entry name" value="TONB-DEPENDENT RECEPTOR"/>
    <property type="match status" value="1"/>
</dbReference>
<dbReference type="SUPFAM" id="SSF56935">
    <property type="entry name" value="Porins"/>
    <property type="match status" value="1"/>
</dbReference>
<dbReference type="Gene3D" id="2.40.170.20">
    <property type="entry name" value="TonB-dependent receptor, beta-barrel domain"/>
    <property type="match status" value="1"/>
</dbReference>
<organism evidence="4 5">
    <name type="scientific">Caulobacter segnis</name>
    <dbReference type="NCBI Taxonomy" id="88688"/>
    <lineage>
        <taxon>Bacteria</taxon>
        <taxon>Pseudomonadati</taxon>
        <taxon>Pseudomonadota</taxon>
        <taxon>Alphaproteobacteria</taxon>
        <taxon>Caulobacterales</taxon>
        <taxon>Caulobacteraceae</taxon>
        <taxon>Caulobacter</taxon>
    </lineage>
</organism>
<keyword evidence="4" id="KW-0675">Receptor</keyword>
<evidence type="ECO:0000313" key="5">
    <source>
        <dbReference type="Proteomes" id="UP001057520"/>
    </source>
</evidence>
<evidence type="ECO:0000313" key="4">
    <source>
        <dbReference type="EMBL" id="USQ94838.1"/>
    </source>
</evidence>
<keyword evidence="3" id="KW-0998">Cell outer membrane</keyword>
<name>A0ABY4ZPX7_9CAUL</name>
<comment type="subcellular location">
    <subcellularLocation>
        <location evidence="1">Cell outer membrane</location>
    </subcellularLocation>
</comment>
<dbReference type="PANTHER" id="PTHR47234">
    <property type="match status" value="1"/>
</dbReference>
<protein>
    <submittedName>
        <fullName evidence="4">TonB-dependent receptor</fullName>
    </submittedName>
</protein>
<keyword evidence="2" id="KW-0472">Membrane</keyword>
<keyword evidence="5" id="KW-1185">Reference proteome</keyword>
<proteinExistence type="predicted"/>